<organism evidence="3 4">
    <name type="scientific">Thermocoleostomius sinensis A174</name>
    <dbReference type="NCBI Taxonomy" id="2016057"/>
    <lineage>
        <taxon>Bacteria</taxon>
        <taxon>Bacillati</taxon>
        <taxon>Cyanobacteriota</taxon>
        <taxon>Cyanophyceae</taxon>
        <taxon>Oculatellales</taxon>
        <taxon>Oculatellaceae</taxon>
        <taxon>Thermocoleostomius</taxon>
    </lineage>
</organism>
<dbReference type="AlphaFoldDB" id="A0A9E9C7M7"/>
<evidence type="ECO:0000259" key="2">
    <source>
        <dbReference type="Pfam" id="PF02557"/>
    </source>
</evidence>
<dbReference type="InterPro" id="IPR009045">
    <property type="entry name" value="Zn_M74/Hedgehog-like"/>
</dbReference>
<gene>
    <name evidence="3" type="ORF">OXH18_19685</name>
</gene>
<evidence type="ECO:0000313" key="4">
    <source>
        <dbReference type="Proteomes" id="UP001163152"/>
    </source>
</evidence>
<dbReference type="GO" id="GO:0008233">
    <property type="term" value="F:peptidase activity"/>
    <property type="evidence" value="ECO:0007669"/>
    <property type="project" value="InterPro"/>
</dbReference>
<dbReference type="PANTHER" id="PTHR34385:SF1">
    <property type="entry name" value="PEPTIDOGLYCAN L-ALANYL-D-GLUTAMATE ENDOPEPTIDASE CWLK"/>
    <property type="match status" value="1"/>
</dbReference>
<sequence length="313" mass="35084">MTLKPDSFQPASRKKINVWIKTPRRLHWVRLGIRGIRQALFCDFNGGQRRSWTTRTRLKVWHIGLVFWLGVLTAIVQSALLQIVSPDTAQRLHQATSEIVQVLEPTAWLPTPIDMPKAMAGLAQLEIRSYNANFAYLGHLPYDKPSADQLVPFPSEPPYMTRAGETLHQEAVAALKTMMTAAQQEGIFLFLVSGFRDLSTQHLLFQARTAALGSEAAAAKAVAPPGYSEHHTGYAIDLADGLNDFRDFEHTAAFAWMTTHAHEYGFELSFPPGNPQGVDYEPWHWRFVGSPTALDIFATAREKLGKNEFQTDN</sequence>
<dbReference type="InterPro" id="IPR058193">
    <property type="entry name" value="VanY/YodJ_core_dom"/>
</dbReference>
<feature type="domain" description="D-alanyl-D-alanine carboxypeptidase-like core" evidence="2">
    <location>
        <begin position="166"/>
        <end position="289"/>
    </location>
</feature>
<proteinExistence type="predicted"/>
<accession>A0A9E9C7M7</accession>
<name>A0A9E9C7M7_9CYAN</name>
<keyword evidence="1" id="KW-0472">Membrane</keyword>
<dbReference type="InterPro" id="IPR052179">
    <property type="entry name" value="DD-CPase-like"/>
</dbReference>
<dbReference type="Pfam" id="PF02557">
    <property type="entry name" value="VanY"/>
    <property type="match status" value="1"/>
</dbReference>
<protein>
    <submittedName>
        <fullName evidence="3">M15 family metallopeptidase</fullName>
    </submittedName>
</protein>
<dbReference type="InterPro" id="IPR003709">
    <property type="entry name" value="VanY-like_core_dom"/>
</dbReference>
<feature type="transmembrane region" description="Helical" evidence="1">
    <location>
        <begin position="60"/>
        <end position="84"/>
    </location>
</feature>
<dbReference type="RefSeq" id="WP_268609168.1">
    <property type="nucleotide sequence ID" value="NZ_CP113797.1"/>
</dbReference>
<evidence type="ECO:0000313" key="3">
    <source>
        <dbReference type="EMBL" id="WAL59373.1"/>
    </source>
</evidence>
<keyword evidence="1" id="KW-0812">Transmembrane</keyword>
<keyword evidence="1" id="KW-1133">Transmembrane helix</keyword>
<dbReference type="KEGG" id="tsin:OXH18_19685"/>
<dbReference type="GO" id="GO:0006508">
    <property type="term" value="P:proteolysis"/>
    <property type="evidence" value="ECO:0007669"/>
    <property type="project" value="InterPro"/>
</dbReference>
<dbReference type="SUPFAM" id="SSF55166">
    <property type="entry name" value="Hedgehog/DD-peptidase"/>
    <property type="match status" value="1"/>
</dbReference>
<dbReference type="CDD" id="cd14852">
    <property type="entry name" value="LD-carboxypeptidase"/>
    <property type="match status" value="1"/>
</dbReference>
<dbReference type="EMBL" id="CP113797">
    <property type="protein sequence ID" value="WAL59373.1"/>
    <property type="molecule type" value="Genomic_DNA"/>
</dbReference>
<keyword evidence="4" id="KW-1185">Reference proteome</keyword>
<dbReference type="Gene3D" id="3.30.1380.10">
    <property type="match status" value="1"/>
</dbReference>
<evidence type="ECO:0000256" key="1">
    <source>
        <dbReference type="SAM" id="Phobius"/>
    </source>
</evidence>
<reference evidence="3" key="1">
    <citation type="submission" date="2022-12" db="EMBL/GenBank/DDBJ databases">
        <title>Polyphasic identification of a Novel Hot-Spring Cyanobacterium Ocullathermofonsia sinensis gen nov. sp. nov. and Genomic Insights on its Adaptations to the Thermal Habitat.</title>
        <authorList>
            <person name="Daroch M."/>
            <person name="Tang J."/>
            <person name="Jiang Y."/>
        </authorList>
    </citation>
    <scope>NUCLEOTIDE SEQUENCE</scope>
    <source>
        <strain evidence="3">PKUAC-SCTA174</strain>
    </source>
</reference>
<dbReference type="Proteomes" id="UP001163152">
    <property type="component" value="Chromosome"/>
</dbReference>
<dbReference type="PANTHER" id="PTHR34385">
    <property type="entry name" value="D-ALANYL-D-ALANINE CARBOXYPEPTIDASE"/>
    <property type="match status" value="1"/>
</dbReference>